<evidence type="ECO:0000256" key="2">
    <source>
        <dbReference type="ARBA" id="ARBA00012513"/>
    </source>
</evidence>
<dbReference type="eggNOG" id="COG0515">
    <property type="taxonomic scope" value="Bacteria"/>
</dbReference>
<proteinExistence type="inferred from homology"/>
<keyword evidence="11" id="KW-1185">Reference proteome</keyword>
<dbReference type="InterPro" id="IPR011009">
    <property type="entry name" value="Kinase-like_dom_sf"/>
</dbReference>
<dbReference type="Gene3D" id="3.30.200.20">
    <property type="entry name" value="Phosphorylase Kinase, domain 1"/>
    <property type="match status" value="1"/>
</dbReference>
<dbReference type="EMBL" id="AP012338">
    <property type="protein sequence ID" value="BAM05137.1"/>
    <property type="molecule type" value="Genomic_DNA"/>
</dbReference>
<keyword evidence="3 10" id="KW-0808">Transferase</keyword>
<gene>
    <name evidence="10" type="ordered locus">PSMK_29780</name>
</gene>
<accession>I0IIP9</accession>
<dbReference type="PANTHER" id="PTHR43671">
    <property type="entry name" value="SERINE/THREONINE-PROTEIN KINASE NEK"/>
    <property type="match status" value="1"/>
</dbReference>
<evidence type="ECO:0000256" key="5">
    <source>
        <dbReference type="ARBA" id="ARBA00022777"/>
    </source>
</evidence>
<dbReference type="GO" id="GO:0004674">
    <property type="term" value="F:protein serine/threonine kinase activity"/>
    <property type="evidence" value="ECO:0007669"/>
    <property type="project" value="UniProtKB-KW"/>
</dbReference>
<protein>
    <recommendedName>
        <fullName evidence="2">non-specific serine/threonine protein kinase</fullName>
        <ecNumber evidence="2">2.7.11.1</ecNumber>
    </recommendedName>
</protein>
<name>I0IIP9_PHYMF</name>
<dbReference type="KEGG" id="phm:PSMK_29780"/>
<dbReference type="InterPro" id="IPR017441">
    <property type="entry name" value="Protein_kinase_ATP_BS"/>
</dbReference>
<evidence type="ECO:0000313" key="11">
    <source>
        <dbReference type="Proteomes" id="UP000007881"/>
    </source>
</evidence>
<keyword evidence="4 7" id="KW-0547">Nucleotide-binding</keyword>
<sequence length="309" mass="34448">MSKFHQIAGYDVVETLGTGAGSTLYAVRNKKGEKYCLKRVVKKSEQDQRFIDQALAEHKIAHQFKHPRLRRSLKVHKIRELIRVSEVAVIMEMVDGWTLEEKRPDDVLLLCRVFHEIAEALLEMHRLGFAHADIKPNNIMLTASESGDGFVVKIIDFGQSCPLGTIKERIQGTPDYIAPEQVKRRAINEQTDVFCLGATMYWLLTGVNVPTMMPKRNRDAVAIKTEEAKKFEPPAKLNPSVSPALSSLVMDCVERRPEDRPAGMPAVISRLDLAVQQIERARSKGASAAPLPSLESGRKPGSTESLAGR</sequence>
<keyword evidence="6 7" id="KW-0067">ATP-binding</keyword>
<dbReference type="SUPFAM" id="SSF56112">
    <property type="entry name" value="Protein kinase-like (PK-like)"/>
    <property type="match status" value="1"/>
</dbReference>
<feature type="binding site" evidence="7">
    <location>
        <position position="43"/>
    </location>
    <ligand>
        <name>ATP</name>
        <dbReference type="ChEBI" id="CHEBI:30616"/>
    </ligand>
</feature>
<dbReference type="InterPro" id="IPR008271">
    <property type="entry name" value="Ser/Thr_kinase_AS"/>
</dbReference>
<evidence type="ECO:0000313" key="10">
    <source>
        <dbReference type="EMBL" id="BAM05137.1"/>
    </source>
</evidence>
<evidence type="ECO:0000256" key="4">
    <source>
        <dbReference type="ARBA" id="ARBA00022741"/>
    </source>
</evidence>
<dbReference type="Gene3D" id="1.10.510.10">
    <property type="entry name" value="Transferase(Phosphotransferase) domain 1"/>
    <property type="match status" value="1"/>
</dbReference>
<evidence type="ECO:0000256" key="6">
    <source>
        <dbReference type="ARBA" id="ARBA00022840"/>
    </source>
</evidence>
<dbReference type="InterPro" id="IPR000719">
    <property type="entry name" value="Prot_kinase_dom"/>
</dbReference>
<evidence type="ECO:0000256" key="7">
    <source>
        <dbReference type="PROSITE-ProRule" id="PRU10141"/>
    </source>
</evidence>
<reference evidence="10 11" key="1">
    <citation type="submission" date="2012-02" db="EMBL/GenBank/DDBJ databases">
        <title>Complete genome sequence of Phycisphaera mikurensis NBRC 102666.</title>
        <authorList>
            <person name="Ankai A."/>
            <person name="Hosoyama A."/>
            <person name="Terui Y."/>
            <person name="Sekine M."/>
            <person name="Fukai R."/>
            <person name="Kato Y."/>
            <person name="Nakamura S."/>
            <person name="Yamada-Narita S."/>
            <person name="Kawakoshi A."/>
            <person name="Fukunaga Y."/>
            <person name="Yamazaki S."/>
            <person name="Fujita N."/>
        </authorList>
    </citation>
    <scope>NUCLEOTIDE SEQUENCE [LARGE SCALE GENOMIC DNA]</scope>
    <source>
        <strain evidence="11">NBRC 102666 / KCTC 22515 / FYK2301M01</strain>
    </source>
</reference>
<evidence type="ECO:0000256" key="1">
    <source>
        <dbReference type="ARBA" id="ARBA00010886"/>
    </source>
</evidence>
<dbReference type="CDD" id="cd14014">
    <property type="entry name" value="STKc_PknB_like"/>
    <property type="match status" value="1"/>
</dbReference>
<dbReference type="STRING" id="1142394.PSMK_29780"/>
<evidence type="ECO:0000259" key="9">
    <source>
        <dbReference type="PROSITE" id="PS50011"/>
    </source>
</evidence>
<dbReference type="AlphaFoldDB" id="I0IIP9"/>
<keyword evidence="5 10" id="KW-0418">Kinase</keyword>
<organism evidence="10 11">
    <name type="scientific">Phycisphaera mikurensis (strain NBRC 102666 / KCTC 22515 / FYK2301M01)</name>
    <dbReference type="NCBI Taxonomy" id="1142394"/>
    <lineage>
        <taxon>Bacteria</taxon>
        <taxon>Pseudomonadati</taxon>
        <taxon>Planctomycetota</taxon>
        <taxon>Phycisphaerae</taxon>
        <taxon>Phycisphaerales</taxon>
        <taxon>Phycisphaeraceae</taxon>
        <taxon>Phycisphaera</taxon>
    </lineage>
</organism>
<dbReference type="GO" id="GO:0005524">
    <property type="term" value="F:ATP binding"/>
    <property type="evidence" value="ECO:0007669"/>
    <property type="project" value="UniProtKB-UniRule"/>
</dbReference>
<dbReference type="OrthoDB" id="9788659at2"/>
<feature type="region of interest" description="Disordered" evidence="8">
    <location>
        <begin position="282"/>
        <end position="309"/>
    </location>
</feature>
<dbReference type="SMART" id="SM00220">
    <property type="entry name" value="S_TKc"/>
    <property type="match status" value="1"/>
</dbReference>
<dbReference type="EC" id="2.7.11.1" evidence="2"/>
<keyword evidence="10" id="KW-0723">Serine/threonine-protein kinase</keyword>
<dbReference type="PROSITE" id="PS00108">
    <property type="entry name" value="PROTEIN_KINASE_ST"/>
    <property type="match status" value="1"/>
</dbReference>
<dbReference type="Pfam" id="PF00069">
    <property type="entry name" value="Pkinase"/>
    <property type="match status" value="1"/>
</dbReference>
<dbReference type="RefSeq" id="WP_014438345.1">
    <property type="nucleotide sequence ID" value="NC_017080.1"/>
</dbReference>
<dbReference type="HOGENOM" id="CLU_000288_63_44_0"/>
<feature type="domain" description="Protein kinase" evidence="9">
    <location>
        <begin position="10"/>
        <end position="275"/>
    </location>
</feature>
<evidence type="ECO:0000256" key="3">
    <source>
        <dbReference type="ARBA" id="ARBA00022679"/>
    </source>
</evidence>
<evidence type="ECO:0000256" key="8">
    <source>
        <dbReference type="SAM" id="MobiDB-lite"/>
    </source>
</evidence>
<dbReference type="PROSITE" id="PS50011">
    <property type="entry name" value="PROTEIN_KINASE_DOM"/>
    <property type="match status" value="1"/>
</dbReference>
<dbReference type="PANTHER" id="PTHR43671:SF13">
    <property type="entry name" value="SERINE_THREONINE-PROTEIN KINASE NEK2"/>
    <property type="match status" value="1"/>
</dbReference>
<dbReference type="Proteomes" id="UP000007881">
    <property type="component" value="Chromosome"/>
</dbReference>
<comment type="similarity">
    <text evidence="1">Belongs to the protein kinase superfamily. NEK Ser/Thr protein kinase family. NIMA subfamily.</text>
</comment>
<dbReference type="PROSITE" id="PS00107">
    <property type="entry name" value="PROTEIN_KINASE_ATP"/>
    <property type="match status" value="1"/>
</dbReference>
<dbReference type="InterPro" id="IPR050660">
    <property type="entry name" value="NEK_Ser/Thr_kinase"/>
</dbReference>